<protein>
    <submittedName>
        <fullName evidence="1">Uncharacterized protein</fullName>
    </submittedName>
</protein>
<dbReference type="Proteomes" id="UP000033636">
    <property type="component" value="Unassembled WGS sequence"/>
</dbReference>
<evidence type="ECO:0000313" key="2">
    <source>
        <dbReference type="Proteomes" id="UP000033636"/>
    </source>
</evidence>
<sequence length="292" mass="31082">MSRRRISRIAAALALAAASLALPLPIAEVALAIALALASGAVKEPYSALFKAFAVYLGVSGFIHVFVASAVWATEPIPLLAAGYYLGARWRSDNKALLLFTSRAFYLAAVIAFLTAPFLPGFIKDLWLPALLWSIGSSLRALGGNYGLGGAALEGAGALLALSYLILPISTEVANDIFYITILAVPALALAAVKSEREDYIPRPRLVWPVEEGALEEAIKAYIDRGDAARLIALLAYAYASAGLPLSDALKAAEEIYAHRGSSLLEAFRSLSSGERRRREVALREALARLSP</sequence>
<proteinExistence type="predicted"/>
<name>A0ACC6V3N1_9CREN</name>
<dbReference type="EMBL" id="JZWT02000026">
    <property type="protein sequence ID" value="MFB6491260.1"/>
    <property type="molecule type" value="Genomic_DNA"/>
</dbReference>
<gene>
    <name evidence="1" type="ORF">TU35_008525</name>
</gene>
<organism evidence="1 2">
    <name type="scientific">Thermoproteus sp. AZ2</name>
    <dbReference type="NCBI Taxonomy" id="1609232"/>
    <lineage>
        <taxon>Archaea</taxon>
        <taxon>Thermoproteota</taxon>
        <taxon>Thermoprotei</taxon>
        <taxon>Thermoproteales</taxon>
        <taxon>Thermoproteaceae</taxon>
        <taxon>Thermoproteus</taxon>
    </lineage>
</organism>
<evidence type="ECO:0000313" key="1">
    <source>
        <dbReference type="EMBL" id="MFB6491260.1"/>
    </source>
</evidence>
<comment type="caution">
    <text evidence="1">The sequence shown here is derived from an EMBL/GenBank/DDBJ whole genome shotgun (WGS) entry which is preliminary data.</text>
</comment>
<reference evidence="1" key="1">
    <citation type="submission" date="2024-07" db="EMBL/GenBank/DDBJ databases">
        <title>Metagenome and Metagenome-Assembled Genomes of Archaea from a hot spring from the geothermal field of Los Azufres, Mexico.</title>
        <authorList>
            <person name="Marin-Paredes R."/>
            <person name="Martinez-Romero E."/>
            <person name="Servin-Garciduenas L.E."/>
        </authorList>
    </citation>
    <scope>NUCLEOTIDE SEQUENCE</scope>
</reference>
<accession>A0ACC6V3N1</accession>